<evidence type="ECO:0000313" key="11">
    <source>
        <dbReference type="EMBL" id="CAD7657821.1"/>
    </source>
</evidence>
<proteinExistence type="inferred from homology"/>
<name>A0A7R9MDJ2_9ACAR</name>
<accession>A0A7R9MDJ2</accession>
<evidence type="ECO:0000313" key="12">
    <source>
        <dbReference type="Proteomes" id="UP000728032"/>
    </source>
</evidence>
<dbReference type="InterPro" id="IPR050549">
    <property type="entry name" value="MFS_Trehalose_Transporter"/>
</dbReference>
<evidence type="ECO:0000256" key="5">
    <source>
        <dbReference type="ARBA" id="ARBA00023136"/>
    </source>
</evidence>
<keyword evidence="6" id="KW-0325">Glycoprotein</keyword>
<dbReference type="Gene3D" id="1.20.1250.20">
    <property type="entry name" value="MFS general substrate transporter like domains"/>
    <property type="match status" value="1"/>
</dbReference>
<dbReference type="AlphaFoldDB" id="A0A7R9MDJ2"/>
<dbReference type="Proteomes" id="UP000728032">
    <property type="component" value="Unassembled WGS sequence"/>
</dbReference>
<dbReference type="PANTHER" id="PTHR48021">
    <property type="match status" value="1"/>
</dbReference>
<feature type="transmembrane region" description="Helical" evidence="9">
    <location>
        <begin position="335"/>
        <end position="357"/>
    </location>
</feature>
<dbReference type="PRINTS" id="PR00171">
    <property type="entry name" value="SUGRTRNSPORT"/>
</dbReference>
<feature type="transmembrane region" description="Helical" evidence="9">
    <location>
        <begin position="153"/>
        <end position="172"/>
    </location>
</feature>
<dbReference type="NCBIfam" id="TIGR00879">
    <property type="entry name" value="SP"/>
    <property type="match status" value="1"/>
</dbReference>
<dbReference type="PROSITE" id="PS50850">
    <property type="entry name" value="MFS"/>
    <property type="match status" value="1"/>
</dbReference>
<feature type="transmembrane region" description="Helical" evidence="9">
    <location>
        <begin position="269"/>
        <end position="292"/>
    </location>
</feature>
<dbReference type="OrthoDB" id="6339427at2759"/>
<feature type="transmembrane region" description="Helical" evidence="9">
    <location>
        <begin position="304"/>
        <end position="328"/>
    </location>
</feature>
<feature type="transmembrane region" description="Helical" evidence="9">
    <location>
        <begin position="93"/>
        <end position="111"/>
    </location>
</feature>
<dbReference type="Pfam" id="PF00083">
    <property type="entry name" value="Sugar_tr"/>
    <property type="match status" value="1"/>
</dbReference>
<evidence type="ECO:0000259" key="10">
    <source>
        <dbReference type="PROSITE" id="PS50850"/>
    </source>
</evidence>
<reference evidence="11" key="1">
    <citation type="submission" date="2020-11" db="EMBL/GenBank/DDBJ databases">
        <authorList>
            <person name="Tran Van P."/>
        </authorList>
    </citation>
    <scope>NUCLEOTIDE SEQUENCE</scope>
</reference>
<keyword evidence="5 9" id="KW-0472">Membrane</keyword>
<evidence type="ECO:0000256" key="9">
    <source>
        <dbReference type="SAM" id="Phobius"/>
    </source>
</evidence>
<feature type="transmembrane region" description="Helical" evidence="9">
    <location>
        <begin position="21"/>
        <end position="43"/>
    </location>
</feature>
<dbReference type="EMBL" id="OC928563">
    <property type="protein sequence ID" value="CAD7657821.1"/>
    <property type="molecule type" value="Genomic_DNA"/>
</dbReference>
<dbReference type="InterPro" id="IPR003663">
    <property type="entry name" value="Sugar/inositol_transpt"/>
</dbReference>
<evidence type="ECO:0000256" key="3">
    <source>
        <dbReference type="ARBA" id="ARBA00022692"/>
    </source>
</evidence>
<organism evidence="11">
    <name type="scientific">Oppiella nova</name>
    <dbReference type="NCBI Taxonomy" id="334625"/>
    <lineage>
        <taxon>Eukaryota</taxon>
        <taxon>Metazoa</taxon>
        <taxon>Ecdysozoa</taxon>
        <taxon>Arthropoda</taxon>
        <taxon>Chelicerata</taxon>
        <taxon>Arachnida</taxon>
        <taxon>Acari</taxon>
        <taxon>Acariformes</taxon>
        <taxon>Sarcoptiformes</taxon>
        <taxon>Oribatida</taxon>
        <taxon>Brachypylina</taxon>
        <taxon>Oppioidea</taxon>
        <taxon>Oppiidae</taxon>
        <taxon>Oppiella</taxon>
    </lineage>
</organism>
<gene>
    <name evidence="11" type="ORF">ONB1V03_LOCUS14446</name>
</gene>
<evidence type="ECO:0000256" key="7">
    <source>
        <dbReference type="ARBA" id="ARBA00024348"/>
    </source>
</evidence>
<keyword evidence="2" id="KW-1003">Cell membrane</keyword>
<dbReference type="GO" id="GO:0022857">
    <property type="term" value="F:transmembrane transporter activity"/>
    <property type="evidence" value="ECO:0007669"/>
    <property type="project" value="InterPro"/>
</dbReference>
<dbReference type="InterPro" id="IPR036259">
    <property type="entry name" value="MFS_trans_sf"/>
</dbReference>
<feature type="transmembrane region" description="Helical" evidence="9">
    <location>
        <begin position="440"/>
        <end position="459"/>
    </location>
</feature>
<keyword evidence="8" id="KW-0813">Transport</keyword>
<dbReference type="InterPro" id="IPR005828">
    <property type="entry name" value="MFS_sugar_transport-like"/>
</dbReference>
<dbReference type="PANTHER" id="PTHR48021:SF1">
    <property type="entry name" value="GH07001P-RELATED"/>
    <property type="match status" value="1"/>
</dbReference>
<dbReference type="InterPro" id="IPR005829">
    <property type="entry name" value="Sugar_transporter_CS"/>
</dbReference>
<keyword evidence="12" id="KW-1185">Reference proteome</keyword>
<evidence type="ECO:0000256" key="6">
    <source>
        <dbReference type="ARBA" id="ARBA00023180"/>
    </source>
</evidence>
<evidence type="ECO:0000256" key="8">
    <source>
        <dbReference type="RuleBase" id="RU003346"/>
    </source>
</evidence>
<evidence type="ECO:0000256" key="2">
    <source>
        <dbReference type="ARBA" id="ARBA00022475"/>
    </source>
</evidence>
<feature type="transmembrane region" description="Helical" evidence="9">
    <location>
        <begin position="117"/>
        <end position="141"/>
    </location>
</feature>
<dbReference type="FunFam" id="1.20.1250.20:FF:000055">
    <property type="entry name" value="Facilitated trehalose transporter Tret1-2 homolog"/>
    <property type="match status" value="1"/>
</dbReference>
<dbReference type="GO" id="GO:0005886">
    <property type="term" value="C:plasma membrane"/>
    <property type="evidence" value="ECO:0007669"/>
    <property type="project" value="UniProtKB-SubCell"/>
</dbReference>
<evidence type="ECO:0000256" key="1">
    <source>
        <dbReference type="ARBA" id="ARBA00004651"/>
    </source>
</evidence>
<feature type="transmembrane region" description="Helical" evidence="9">
    <location>
        <begin position="178"/>
        <end position="199"/>
    </location>
</feature>
<keyword evidence="3 9" id="KW-0812">Transmembrane</keyword>
<keyword evidence="4 9" id="KW-1133">Transmembrane helix</keyword>
<feature type="transmembrane region" description="Helical" evidence="9">
    <location>
        <begin position="408"/>
        <end position="428"/>
    </location>
</feature>
<dbReference type="PROSITE" id="PS00217">
    <property type="entry name" value="SUGAR_TRANSPORT_2"/>
    <property type="match status" value="1"/>
</dbReference>
<dbReference type="SUPFAM" id="SSF103473">
    <property type="entry name" value="MFS general substrate transporter"/>
    <property type="match status" value="1"/>
</dbReference>
<dbReference type="EMBL" id="CAJPVJ010013738">
    <property type="protein sequence ID" value="CAG2175007.1"/>
    <property type="molecule type" value="Genomic_DNA"/>
</dbReference>
<feature type="domain" description="Major facilitator superfamily (MFS) profile" evidence="10">
    <location>
        <begin position="20"/>
        <end position="463"/>
    </location>
</feature>
<feature type="transmembrane region" description="Helical" evidence="9">
    <location>
        <begin position="63"/>
        <end position="81"/>
    </location>
</feature>
<evidence type="ECO:0000256" key="4">
    <source>
        <dbReference type="ARBA" id="ARBA00022989"/>
    </source>
</evidence>
<comment type="subcellular location">
    <subcellularLocation>
        <location evidence="1">Cell membrane</location>
        <topology evidence="1">Multi-pass membrane protein</topology>
    </subcellularLocation>
</comment>
<dbReference type="InterPro" id="IPR020846">
    <property type="entry name" value="MFS_dom"/>
</dbReference>
<feature type="transmembrane region" description="Helical" evidence="9">
    <location>
        <begin position="372"/>
        <end position="396"/>
    </location>
</feature>
<sequence length="481" mass="51520">MADTSLLIMEESSRFSRIPKYMIAAISSWFGSLALGTVVGYTANASPSLQAPGSHVHLSTDQLSWLGSLMALGAVFGSVCAGSSIEYIGRKGTLIMTSVPFVLGWLLMAYAGRLESASSLLIGRLITGFCCGLVSLTAPVYIAETADPSARGFLGSGFQLSICVGVLISFIAGKYVSWAYLAVISSLFPIILLALMCLMPETPYWLIKRGRISDATDANVFLHGLDVAQHTVVEQSVGGSVVSSTGDSVPAIDTSLKLREFRKAHVMKPLVLTLALMLFQQTSGVNALLFFTTDIFAQSGSHSLAAADATILVGVVQVVAALAACLLTDRAGRKLLLVVSSIGCGLSMLSLSVYHFLSDANEGQEVKQEFSWVPVVALISFMVTFSLGLGPIPWLLMGELLPSHVRSVASGLCSSYNWLMAFLITKLFHTLLDCLHESGTYLLFSVLCFTCTLFVVFFLPETKGKSLTEIENIFKARPTID</sequence>
<protein>
    <recommendedName>
        <fullName evidence="10">Major facilitator superfamily (MFS) profile domain-containing protein</fullName>
    </recommendedName>
</protein>
<comment type="similarity">
    <text evidence="7">Belongs to the major facilitator superfamily. Sugar transporter (TC 2.A.1.1) family. Trehalose transporter subfamily.</text>
</comment>